<organism evidence="1 2">
    <name type="scientific">Eleutherodactylus coqui</name>
    <name type="common">Puerto Rican coqui</name>
    <dbReference type="NCBI Taxonomy" id="57060"/>
    <lineage>
        <taxon>Eukaryota</taxon>
        <taxon>Metazoa</taxon>
        <taxon>Chordata</taxon>
        <taxon>Craniata</taxon>
        <taxon>Vertebrata</taxon>
        <taxon>Euteleostomi</taxon>
        <taxon>Amphibia</taxon>
        <taxon>Batrachia</taxon>
        <taxon>Anura</taxon>
        <taxon>Neobatrachia</taxon>
        <taxon>Hyloidea</taxon>
        <taxon>Eleutherodactylidae</taxon>
        <taxon>Eleutherodactylinae</taxon>
        <taxon>Eleutherodactylus</taxon>
        <taxon>Eleutherodactylus</taxon>
    </lineage>
</organism>
<keyword evidence="2" id="KW-1185">Reference proteome</keyword>
<dbReference type="Proteomes" id="UP000770717">
    <property type="component" value="Unassembled WGS sequence"/>
</dbReference>
<comment type="caution">
    <text evidence="1">The sequence shown here is derived from an EMBL/GenBank/DDBJ whole genome shotgun (WGS) entry which is preliminary data.</text>
</comment>
<proteinExistence type="predicted"/>
<reference evidence="1" key="1">
    <citation type="thesis" date="2020" institute="ProQuest LLC" country="789 East Eisenhower Parkway, Ann Arbor, MI, USA">
        <title>Comparative Genomics and Chromosome Evolution.</title>
        <authorList>
            <person name="Mudd A.B."/>
        </authorList>
    </citation>
    <scope>NUCLEOTIDE SEQUENCE</scope>
    <source>
        <strain evidence="1">HN-11 Male</strain>
        <tissue evidence="1">Kidney and liver</tissue>
    </source>
</reference>
<evidence type="ECO:0000313" key="1">
    <source>
        <dbReference type="EMBL" id="KAG9485010.1"/>
    </source>
</evidence>
<name>A0A8J6FDZ2_ELECQ</name>
<dbReference type="EMBL" id="WNTK01000004">
    <property type="protein sequence ID" value="KAG9485010.1"/>
    <property type="molecule type" value="Genomic_DNA"/>
</dbReference>
<sequence length="74" mass="8545">MKIHDGIHHICSSKTLHIRLPIAPRDQTGHLSPFCDSVSVTMYSGPERRQDKDSHKEEFNKFIAKQTIFFPLKP</sequence>
<gene>
    <name evidence="1" type="ORF">GDO78_008232</name>
</gene>
<evidence type="ECO:0000313" key="2">
    <source>
        <dbReference type="Proteomes" id="UP000770717"/>
    </source>
</evidence>
<accession>A0A8J6FDZ2</accession>
<dbReference type="AlphaFoldDB" id="A0A8J6FDZ2"/>
<protein>
    <submittedName>
        <fullName evidence="1">Uncharacterized protein</fullName>
    </submittedName>
</protein>